<gene>
    <name evidence="2" type="ORF">UFOPK1493_01295</name>
</gene>
<evidence type="ECO:0000313" key="2">
    <source>
        <dbReference type="EMBL" id="CAB4554143.1"/>
    </source>
</evidence>
<feature type="transmembrane region" description="Helical" evidence="1">
    <location>
        <begin position="122"/>
        <end position="148"/>
    </location>
</feature>
<proteinExistence type="predicted"/>
<protein>
    <submittedName>
        <fullName evidence="2">Unannotated protein</fullName>
    </submittedName>
</protein>
<feature type="transmembrane region" description="Helical" evidence="1">
    <location>
        <begin position="61"/>
        <end position="78"/>
    </location>
</feature>
<feature type="transmembrane region" description="Helical" evidence="1">
    <location>
        <begin position="98"/>
        <end position="116"/>
    </location>
</feature>
<dbReference type="AlphaFoldDB" id="A0A6J6CV71"/>
<keyword evidence="1" id="KW-1133">Transmembrane helix</keyword>
<dbReference type="EMBL" id="CAEZSR010000036">
    <property type="protein sequence ID" value="CAB4554143.1"/>
    <property type="molecule type" value="Genomic_DNA"/>
</dbReference>
<feature type="transmembrane region" description="Helical" evidence="1">
    <location>
        <begin position="327"/>
        <end position="346"/>
    </location>
</feature>
<feature type="transmembrane region" description="Helical" evidence="1">
    <location>
        <begin position="191"/>
        <end position="210"/>
    </location>
</feature>
<name>A0A6J6CV71_9ZZZZ</name>
<accession>A0A6J6CV71</accession>
<reference evidence="2" key="1">
    <citation type="submission" date="2020-05" db="EMBL/GenBank/DDBJ databases">
        <authorList>
            <person name="Chiriac C."/>
            <person name="Salcher M."/>
            <person name="Ghai R."/>
            <person name="Kavagutti S V."/>
        </authorList>
    </citation>
    <scope>NUCLEOTIDE SEQUENCE</scope>
</reference>
<keyword evidence="1" id="KW-0472">Membrane</keyword>
<evidence type="ECO:0000256" key="1">
    <source>
        <dbReference type="SAM" id="Phobius"/>
    </source>
</evidence>
<keyword evidence="1" id="KW-0812">Transmembrane</keyword>
<feature type="transmembrane region" description="Helical" evidence="1">
    <location>
        <begin position="155"/>
        <end position="179"/>
    </location>
</feature>
<organism evidence="2">
    <name type="scientific">freshwater metagenome</name>
    <dbReference type="NCBI Taxonomy" id="449393"/>
    <lineage>
        <taxon>unclassified sequences</taxon>
        <taxon>metagenomes</taxon>
        <taxon>ecological metagenomes</taxon>
    </lineage>
</organism>
<feature type="transmembrane region" description="Helical" evidence="1">
    <location>
        <begin position="262"/>
        <end position="293"/>
    </location>
</feature>
<sequence length="380" mass="41757">MGERDQDLERWFIRRGVPHFIDDYQPTTDIWTRTIPVLGVAYLLGGLNALDLRQWTWQKNVTIGLLVVLTLVAGWMLINRIRGHRAWSLPDVVGTPELAVFLIGPTLPTLVLGQWADAFQSLLSGAGVLVLVYVLTSYAVFALLGWALRRSARQLAALASLVVRALPLLLLFTTFLFINAEVWQVAGTLHGIAYVAVLGIFFVLGAVFVLSRIPGVMRGLATFPDWPTVHEAASGTPAERLQLPADGVPPPYPLGARQQINAALVAVFSQALQITFVALLLTGFFILFGFLAIPVDTAVAWTGLGDDVRVLFDLRLDGSTLVITEPLLRVSGFLGAFTGLYFTVLLSTDATYRDEFADDVQPQIRQALAVRVAYLWHRSH</sequence>